<protein>
    <submittedName>
        <fullName evidence="2">Disulfide oxidoreductase</fullName>
    </submittedName>
</protein>
<proteinExistence type="predicted"/>
<dbReference type="NCBIfam" id="TIGR03980">
    <property type="entry name" value="prismane_assoc"/>
    <property type="match status" value="1"/>
</dbReference>
<accession>A0A1L8CUY6</accession>
<comment type="caution">
    <text evidence="2">The sequence shown here is derived from an EMBL/GenBank/DDBJ whole genome shotgun (WGS) entry which is preliminary data.</text>
</comment>
<dbReference type="PANTHER" id="PTHR39341:SF1">
    <property type="entry name" value="DUF1858 DOMAIN-CONTAINING PROTEIN"/>
    <property type="match status" value="1"/>
</dbReference>
<sequence length="70" mass="7739">MWPMNITKEMTITEVVTKYPKTIPVFYKHGMGCLGCAAAQFENIEQGARAHGINIDELIADLNKVASEQA</sequence>
<dbReference type="PANTHER" id="PTHR39341">
    <property type="entry name" value="BSL7085 PROTEIN"/>
    <property type="match status" value="1"/>
</dbReference>
<feature type="domain" description="DUF1858" evidence="1">
    <location>
        <begin position="6"/>
        <end position="59"/>
    </location>
</feature>
<dbReference type="InterPro" id="IPR015077">
    <property type="entry name" value="DUF1858"/>
</dbReference>
<dbReference type="InterPro" id="IPR038062">
    <property type="entry name" value="ScdA-like_N_sf"/>
</dbReference>
<evidence type="ECO:0000313" key="3">
    <source>
        <dbReference type="Proteomes" id="UP000187485"/>
    </source>
</evidence>
<evidence type="ECO:0000259" key="1">
    <source>
        <dbReference type="Pfam" id="PF08984"/>
    </source>
</evidence>
<evidence type="ECO:0000313" key="2">
    <source>
        <dbReference type="EMBL" id="GAV22674.1"/>
    </source>
</evidence>
<reference evidence="3" key="1">
    <citation type="submission" date="2016-12" db="EMBL/GenBank/DDBJ databases">
        <title>Draft Genome Sequences od Carboxydothermus pertinax and islandicus, Hydrogenogenic Carboxydotrophic Bacteria.</title>
        <authorList>
            <person name="Fukuyama Y."/>
            <person name="Ohmae K."/>
            <person name="Yoneda Y."/>
            <person name="Yoshida T."/>
            <person name="Sako Y."/>
        </authorList>
    </citation>
    <scope>NUCLEOTIDE SEQUENCE [LARGE SCALE GENOMIC DNA]</scope>
    <source>
        <strain evidence="3">Ug1</strain>
    </source>
</reference>
<dbReference type="EMBL" id="BDJK01000017">
    <property type="protein sequence ID" value="GAV22674.1"/>
    <property type="molecule type" value="Genomic_DNA"/>
</dbReference>
<dbReference type="Pfam" id="PF08984">
    <property type="entry name" value="DUF1858"/>
    <property type="match status" value="1"/>
</dbReference>
<dbReference type="SUPFAM" id="SSF140683">
    <property type="entry name" value="SP0561-like"/>
    <property type="match status" value="1"/>
</dbReference>
<organism evidence="2 3">
    <name type="scientific">Carboxydothermus pertinax</name>
    <dbReference type="NCBI Taxonomy" id="870242"/>
    <lineage>
        <taxon>Bacteria</taxon>
        <taxon>Bacillati</taxon>
        <taxon>Bacillota</taxon>
        <taxon>Clostridia</taxon>
        <taxon>Thermoanaerobacterales</taxon>
        <taxon>Thermoanaerobacteraceae</taxon>
        <taxon>Carboxydothermus</taxon>
    </lineage>
</organism>
<dbReference type="Gene3D" id="1.10.3910.10">
    <property type="entry name" value="SP0561-like"/>
    <property type="match status" value="1"/>
</dbReference>
<gene>
    <name evidence="2" type="ORF">cpu_11840</name>
</gene>
<dbReference type="InterPro" id="IPR023883">
    <property type="entry name" value="CHP03980_redox-disulphide"/>
</dbReference>
<name>A0A1L8CUY6_9THEO</name>
<dbReference type="AlphaFoldDB" id="A0A1L8CUY6"/>
<keyword evidence="3" id="KW-1185">Reference proteome</keyword>
<dbReference type="Proteomes" id="UP000187485">
    <property type="component" value="Unassembled WGS sequence"/>
</dbReference>
<dbReference type="STRING" id="870242.cpu_11840"/>